<name>A0A1E7DLC7_9BACI</name>
<evidence type="ECO:0000313" key="1">
    <source>
        <dbReference type="EMBL" id="OES43864.1"/>
    </source>
</evidence>
<dbReference type="STRING" id="1714016.BA724_12280"/>
<dbReference type="EMBL" id="MAMP01000024">
    <property type="protein sequence ID" value="OES43864.1"/>
    <property type="molecule type" value="Genomic_DNA"/>
</dbReference>
<reference evidence="1 2" key="1">
    <citation type="submission" date="2016-06" db="EMBL/GenBank/DDBJ databases">
        <title>Domibacillus iocasae genome sequencing.</title>
        <authorList>
            <person name="Verma A."/>
            <person name="Pal Y."/>
            <person name="Ojha A.K."/>
            <person name="Krishnamurthi S."/>
        </authorList>
    </citation>
    <scope>NUCLEOTIDE SEQUENCE [LARGE SCALE GENOMIC DNA]</scope>
    <source>
        <strain evidence="1 2">DSM 29979</strain>
    </source>
</reference>
<keyword evidence="2" id="KW-1185">Reference proteome</keyword>
<accession>A0A1E7DLC7</accession>
<gene>
    <name evidence="1" type="ORF">BA724_12280</name>
</gene>
<protein>
    <submittedName>
        <fullName evidence="1">Uncharacterized protein</fullName>
    </submittedName>
</protein>
<proteinExistence type="predicted"/>
<dbReference type="AlphaFoldDB" id="A0A1E7DLC7"/>
<sequence length="81" mass="9362">MTKIDTFLSHYGIFLSCILLKLFPNNKKRVHLIIDCQLKSTDDVQKLIKIAQGHSFDVYTQSGSRMFNTKTLLVLYTLQLL</sequence>
<comment type="caution">
    <text evidence="1">The sequence shown here is derived from an EMBL/GenBank/DDBJ whole genome shotgun (WGS) entry which is preliminary data.</text>
</comment>
<dbReference type="Proteomes" id="UP000095658">
    <property type="component" value="Unassembled WGS sequence"/>
</dbReference>
<evidence type="ECO:0000313" key="2">
    <source>
        <dbReference type="Proteomes" id="UP000095658"/>
    </source>
</evidence>
<dbReference type="PROSITE" id="PS51257">
    <property type="entry name" value="PROKAR_LIPOPROTEIN"/>
    <property type="match status" value="1"/>
</dbReference>
<organism evidence="1 2">
    <name type="scientific">Domibacillus iocasae</name>
    <dbReference type="NCBI Taxonomy" id="1714016"/>
    <lineage>
        <taxon>Bacteria</taxon>
        <taxon>Bacillati</taxon>
        <taxon>Bacillota</taxon>
        <taxon>Bacilli</taxon>
        <taxon>Bacillales</taxon>
        <taxon>Bacillaceae</taxon>
        <taxon>Domibacillus</taxon>
    </lineage>
</organism>